<dbReference type="RefSeq" id="WP_141344936.1">
    <property type="nucleotide sequence ID" value="NZ_BJLF01000005.1"/>
</dbReference>
<comment type="caution">
    <text evidence="3">The sequence shown here is derived from an EMBL/GenBank/DDBJ whole genome shotgun (WGS) entry which is preliminary data.</text>
</comment>
<dbReference type="InterPro" id="IPR011856">
    <property type="entry name" value="tRNA_endonuc-like_dom_sf"/>
</dbReference>
<dbReference type="OrthoDB" id="9794876at2"/>
<name>A0A4Y3HUY3_9VIBR</name>
<dbReference type="Pfam" id="PF02021">
    <property type="entry name" value="UPF0102"/>
    <property type="match status" value="1"/>
</dbReference>
<organism evidence="3 4">
    <name type="scientific">Vibrio inusitatus NBRC 102082</name>
    <dbReference type="NCBI Taxonomy" id="1219070"/>
    <lineage>
        <taxon>Bacteria</taxon>
        <taxon>Pseudomonadati</taxon>
        <taxon>Pseudomonadota</taxon>
        <taxon>Gammaproteobacteria</taxon>
        <taxon>Vibrionales</taxon>
        <taxon>Vibrionaceae</taxon>
        <taxon>Vibrio</taxon>
    </lineage>
</organism>
<keyword evidence="4" id="KW-1185">Reference proteome</keyword>
<dbReference type="HAMAP" id="MF_00048">
    <property type="entry name" value="UPF0102"/>
    <property type="match status" value="1"/>
</dbReference>
<dbReference type="NCBIfam" id="NF009150">
    <property type="entry name" value="PRK12497.1-3"/>
    <property type="match status" value="1"/>
</dbReference>
<accession>A0A4Y3HUY3</accession>
<dbReference type="Proteomes" id="UP000318717">
    <property type="component" value="Unassembled WGS sequence"/>
</dbReference>
<dbReference type="InterPro" id="IPR011335">
    <property type="entry name" value="Restrct_endonuc-II-like"/>
</dbReference>
<dbReference type="Gene3D" id="3.40.1350.10">
    <property type="match status" value="1"/>
</dbReference>
<evidence type="ECO:0000313" key="4">
    <source>
        <dbReference type="Proteomes" id="UP000318717"/>
    </source>
</evidence>
<proteinExistence type="inferred from homology"/>
<dbReference type="PANTHER" id="PTHR34039">
    <property type="entry name" value="UPF0102 PROTEIN YRAN"/>
    <property type="match status" value="1"/>
</dbReference>
<gene>
    <name evidence="3" type="ORF">VIN01S_13740</name>
</gene>
<sequence>MSLLSRLAIGHKYEAKAQRYLATQGLVFLEKNFRAKCGEIDLIMRDQREIVFVEVKYRKQHHYGSGAEAVTRSKQSKLKKTALLWLSKNNLSPDHTYFRFDVVALSCEPSQIEWIKNAIVEG</sequence>
<dbReference type="InterPro" id="IPR003509">
    <property type="entry name" value="UPF0102_YraN-like"/>
</dbReference>
<dbReference type="PANTHER" id="PTHR34039:SF1">
    <property type="entry name" value="UPF0102 PROTEIN YRAN"/>
    <property type="match status" value="1"/>
</dbReference>
<dbReference type="SUPFAM" id="SSF52980">
    <property type="entry name" value="Restriction endonuclease-like"/>
    <property type="match status" value="1"/>
</dbReference>
<evidence type="ECO:0000256" key="2">
    <source>
        <dbReference type="HAMAP-Rule" id="MF_00048"/>
    </source>
</evidence>
<evidence type="ECO:0000256" key="1">
    <source>
        <dbReference type="ARBA" id="ARBA00006738"/>
    </source>
</evidence>
<protein>
    <recommendedName>
        <fullName evidence="2">UPF0102 protein VIN01S_13740</fullName>
    </recommendedName>
</protein>
<dbReference type="NCBIfam" id="TIGR00252">
    <property type="entry name" value="YraN family protein"/>
    <property type="match status" value="1"/>
</dbReference>
<dbReference type="EMBL" id="BJLF01000005">
    <property type="protein sequence ID" value="GEA50570.1"/>
    <property type="molecule type" value="Genomic_DNA"/>
</dbReference>
<evidence type="ECO:0000313" key="3">
    <source>
        <dbReference type="EMBL" id="GEA50570.1"/>
    </source>
</evidence>
<dbReference type="GO" id="GO:0003676">
    <property type="term" value="F:nucleic acid binding"/>
    <property type="evidence" value="ECO:0007669"/>
    <property type="project" value="InterPro"/>
</dbReference>
<dbReference type="CDD" id="cd20736">
    <property type="entry name" value="PoNe_Nuclease"/>
    <property type="match status" value="1"/>
</dbReference>
<comment type="similarity">
    <text evidence="1 2">Belongs to the UPF0102 family.</text>
</comment>
<dbReference type="AlphaFoldDB" id="A0A4Y3HUY3"/>
<reference evidence="3 4" key="1">
    <citation type="submission" date="2019-06" db="EMBL/GenBank/DDBJ databases">
        <title>Whole genome shotgun sequence of Vibrio inusitatus NBRC 102082.</title>
        <authorList>
            <person name="Hosoyama A."/>
            <person name="Uohara A."/>
            <person name="Ohji S."/>
            <person name="Ichikawa N."/>
        </authorList>
    </citation>
    <scope>NUCLEOTIDE SEQUENCE [LARGE SCALE GENOMIC DNA]</scope>
    <source>
        <strain evidence="3 4">NBRC 102082</strain>
    </source>
</reference>